<name>A0A3A4NHA5_ABYX5</name>
<proteinExistence type="predicted"/>
<dbReference type="EMBL" id="QZKU01000112">
    <property type="protein sequence ID" value="RJP17696.1"/>
    <property type="molecule type" value="Genomic_DNA"/>
</dbReference>
<dbReference type="Gene3D" id="3.30.110.170">
    <property type="entry name" value="Protein of unknown function (DUF541), domain 1"/>
    <property type="match status" value="1"/>
</dbReference>
<keyword evidence="1" id="KW-0732">Signal</keyword>
<dbReference type="AlphaFoldDB" id="A0A3A4NHA5"/>
<dbReference type="Gene3D" id="3.30.70.2970">
    <property type="entry name" value="Protein of unknown function (DUF541), domain 2"/>
    <property type="match status" value="1"/>
</dbReference>
<evidence type="ECO:0000313" key="2">
    <source>
        <dbReference type="EMBL" id="RJP17696.1"/>
    </source>
</evidence>
<organism evidence="2 3">
    <name type="scientific">Abyssobacteria bacterium (strain SURF_5)</name>
    <dbReference type="NCBI Taxonomy" id="2093360"/>
    <lineage>
        <taxon>Bacteria</taxon>
        <taxon>Pseudomonadati</taxon>
        <taxon>Candidatus Hydrogenedentota</taxon>
        <taxon>Candidatus Abyssobacteria</taxon>
    </lineage>
</organism>
<gene>
    <name evidence="2" type="ORF">C4520_15915</name>
</gene>
<dbReference type="PANTHER" id="PTHR34387">
    <property type="entry name" value="SLR1258 PROTEIN"/>
    <property type="match status" value="1"/>
</dbReference>
<comment type="caution">
    <text evidence="2">The sequence shown here is derived from an EMBL/GenBank/DDBJ whole genome shotgun (WGS) entry which is preliminary data.</text>
</comment>
<dbReference type="Pfam" id="PF04402">
    <property type="entry name" value="SIMPL"/>
    <property type="match status" value="1"/>
</dbReference>
<feature type="signal peptide" evidence="1">
    <location>
        <begin position="1"/>
        <end position="22"/>
    </location>
</feature>
<feature type="chain" id="PRO_5017370835" evidence="1">
    <location>
        <begin position="23"/>
        <end position="247"/>
    </location>
</feature>
<protein>
    <submittedName>
        <fullName evidence="2">DUF541 domain-containing protein</fullName>
    </submittedName>
</protein>
<reference evidence="2 3" key="1">
    <citation type="journal article" date="2017" name="ISME J.">
        <title>Energy and carbon metabolisms in a deep terrestrial subsurface fluid microbial community.</title>
        <authorList>
            <person name="Momper L."/>
            <person name="Jungbluth S.P."/>
            <person name="Lee M.D."/>
            <person name="Amend J.P."/>
        </authorList>
    </citation>
    <scope>NUCLEOTIDE SEQUENCE [LARGE SCALE GENOMIC DNA]</scope>
    <source>
        <strain evidence="2">SURF_5</strain>
    </source>
</reference>
<dbReference type="GO" id="GO:0006974">
    <property type="term" value="P:DNA damage response"/>
    <property type="evidence" value="ECO:0007669"/>
    <property type="project" value="TreeGrafter"/>
</dbReference>
<dbReference type="InterPro" id="IPR007497">
    <property type="entry name" value="SIMPL/DUF541"/>
</dbReference>
<dbReference type="Proteomes" id="UP000265882">
    <property type="component" value="Unassembled WGS sequence"/>
</dbReference>
<accession>A0A3A4NHA5</accession>
<evidence type="ECO:0000313" key="3">
    <source>
        <dbReference type="Proteomes" id="UP000265882"/>
    </source>
</evidence>
<sequence>MRRLTTICLLLTALAISKPAFAIDECPQPRLITVTGNAEVRVTPDEVILTLGVETWNKDLTTAKNDNDRRVQKILQLVKSFGIEDKHVKTDFISIEPRYEDQWEHRNFIGYFVRKTVVITLRDTAKFETLLSRALEAGADYVLGIEFRTTELRKHRDQARALAIKAAQEKATDLAKALGQTIERPHSITEHEVGWWSSYNTFWGARWSGGMAQNVMQTAGGPSTPETTIAPGQIVVTARVTVSFELQ</sequence>
<evidence type="ECO:0000256" key="1">
    <source>
        <dbReference type="SAM" id="SignalP"/>
    </source>
</evidence>
<dbReference type="PANTHER" id="PTHR34387:SF1">
    <property type="entry name" value="PERIPLASMIC IMMUNOGENIC PROTEIN"/>
    <property type="match status" value="1"/>
</dbReference>
<dbReference type="InterPro" id="IPR052022">
    <property type="entry name" value="26kDa_periplasmic_antigen"/>
</dbReference>